<feature type="domain" description="PAC" evidence="9">
    <location>
        <begin position="502"/>
        <end position="554"/>
    </location>
</feature>
<evidence type="ECO:0000256" key="4">
    <source>
        <dbReference type="ARBA" id="ARBA00022679"/>
    </source>
</evidence>
<evidence type="ECO:0000256" key="1">
    <source>
        <dbReference type="ARBA" id="ARBA00000085"/>
    </source>
</evidence>
<dbReference type="SUPFAM" id="SSF55785">
    <property type="entry name" value="PYP-like sensor domain (PAS domain)"/>
    <property type="match status" value="4"/>
</dbReference>
<dbReference type="Pfam" id="PF08447">
    <property type="entry name" value="PAS_3"/>
    <property type="match status" value="2"/>
</dbReference>
<organism evidence="10 11">
    <name type="scientific">Polyangium sorediatum</name>
    <dbReference type="NCBI Taxonomy" id="889274"/>
    <lineage>
        <taxon>Bacteria</taxon>
        <taxon>Pseudomonadati</taxon>
        <taxon>Myxococcota</taxon>
        <taxon>Polyangia</taxon>
        <taxon>Polyangiales</taxon>
        <taxon>Polyangiaceae</taxon>
        <taxon>Polyangium</taxon>
    </lineage>
</organism>
<accession>A0ABT6P0S6</accession>
<feature type="region of interest" description="Disordered" evidence="6">
    <location>
        <begin position="892"/>
        <end position="916"/>
    </location>
</feature>
<dbReference type="CDD" id="cd00075">
    <property type="entry name" value="HATPase"/>
    <property type="match status" value="1"/>
</dbReference>
<dbReference type="RefSeq" id="WP_284721192.1">
    <property type="nucleotide sequence ID" value="NZ_JARZHI010000039.1"/>
</dbReference>
<dbReference type="InterPro" id="IPR003018">
    <property type="entry name" value="GAF"/>
</dbReference>
<keyword evidence="3" id="KW-0597">Phosphoprotein</keyword>
<name>A0ABT6P0S6_9BACT</name>
<dbReference type="PROSITE" id="PS50109">
    <property type="entry name" value="HIS_KIN"/>
    <property type="match status" value="1"/>
</dbReference>
<gene>
    <name evidence="10" type="ORF">QHF89_32260</name>
</gene>
<dbReference type="SMART" id="SM00388">
    <property type="entry name" value="HisKA"/>
    <property type="match status" value="1"/>
</dbReference>
<dbReference type="InterPro" id="IPR005467">
    <property type="entry name" value="His_kinase_dom"/>
</dbReference>
<dbReference type="InterPro" id="IPR003594">
    <property type="entry name" value="HATPase_dom"/>
</dbReference>
<dbReference type="PROSITE" id="PS50112">
    <property type="entry name" value="PAS"/>
    <property type="match status" value="1"/>
</dbReference>
<dbReference type="InterPro" id="IPR052162">
    <property type="entry name" value="Sensor_kinase/Photoreceptor"/>
</dbReference>
<dbReference type="Gene3D" id="2.10.70.100">
    <property type="match status" value="2"/>
</dbReference>
<dbReference type="PANTHER" id="PTHR43304">
    <property type="entry name" value="PHYTOCHROME-LIKE PROTEIN CPH1"/>
    <property type="match status" value="1"/>
</dbReference>
<keyword evidence="5" id="KW-0418">Kinase</keyword>
<dbReference type="SMART" id="SM00065">
    <property type="entry name" value="GAF"/>
    <property type="match status" value="1"/>
</dbReference>
<dbReference type="Pfam" id="PF02518">
    <property type="entry name" value="HATPase_c"/>
    <property type="match status" value="1"/>
</dbReference>
<dbReference type="Gene3D" id="3.30.450.20">
    <property type="entry name" value="PAS domain"/>
    <property type="match status" value="4"/>
</dbReference>
<dbReference type="InterPro" id="IPR036890">
    <property type="entry name" value="HATPase_C_sf"/>
</dbReference>
<dbReference type="Gene3D" id="1.10.287.130">
    <property type="match status" value="1"/>
</dbReference>
<evidence type="ECO:0000256" key="5">
    <source>
        <dbReference type="ARBA" id="ARBA00022777"/>
    </source>
</evidence>
<feature type="domain" description="Histidine kinase" evidence="7">
    <location>
        <begin position="696"/>
        <end position="909"/>
    </location>
</feature>
<feature type="domain" description="PAS" evidence="8">
    <location>
        <begin position="178"/>
        <end position="244"/>
    </location>
</feature>
<dbReference type="InterPro" id="IPR029016">
    <property type="entry name" value="GAF-like_dom_sf"/>
</dbReference>
<keyword evidence="11" id="KW-1185">Reference proteome</keyword>
<dbReference type="Pfam" id="PF08448">
    <property type="entry name" value="PAS_4"/>
    <property type="match status" value="1"/>
</dbReference>
<dbReference type="Gene3D" id="3.30.450.40">
    <property type="match status" value="1"/>
</dbReference>
<dbReference type="SMART" id="SM00387">
    <property type="entry name" value="HATPase_c"/>
    <property type="match status" value="1"/>
</dbReference>
<dbReference type="NCBIfam" id="TIGR00229">
    <property type="entry name" value="sensory_box"/>
    <property type="match status" value="2"/>
</dbReference>
<dbReference type="SMART" id="SM00086">
    <property type="entry name" value="PAC"/>
    <property type="match status" value="3"/>
</dbReference>
<dbReference type="SUPFAM" id="SSF47384">
    <property type="entry name" value="Homodimeric domain of signal transducing histidine kinase"/>
    <property type="match status" value="1"/>
</dbReference>
<dbReference type="Pfam" id="PF00512">
    <property type="entry name" value="HisKA"/>
    <property type="match status" value="1"/>
</dbReference>
<evidence type="ECO:0000313" key="10">
    <source>
        <dbReference type="EMBL" id="MDI1434216.1"/>
    </source>
</evidence>
<dbReference type="InterPro" id="IPR035965">
    <property type="entry name" value="PAS-like_dom_sf"/>
</dbReference>
<dbReference type="InterPro" id="IPR001610">
    <property type="entry name" value="PAC"/>
</dbReference>
<keyword evidence="4" id="KW-0808">Transferase</keyword>
<evidence type="ECO:0000313" key="11">
    <source>
        <dbReference type="Proteomes" id="UP001160301"/>
    </source>
</evidence>
<dbReference type="InterPro" id="IPR013656">
    <property type="entry name" value="PAS_4"/>
</dbReference>
<dbReference type="InterPro" id="IPR000014">
    <property type="entry name" value="PAS"/>
</dbReference>
<evidence type="ECO:0000256" key="2">
    <source>
        <dbReference type="ARBA" id="ARBA00012438"/>
    </source>
</evidence>
<dbReference type="PANTHER" id="PTHR43304:SF1">
    <property type="entry name" value="PAC DOMAIN-CONTAINING PROTEIN"/>
    <property type="match status" value="1"/>
</dbReference>
<feature type="compositionally biased region" description="Acidic residues" evidence="6">
    <location>
        <begin position="907"/>
        <end position="916"/>
    </location>
</feature>
<dbReference type="InterPro" id="IPR000700">
    <property type="entry name" value="PAS-assoc_C"/>
</dbReference>
<feature type="domain" description="PAC" evidence="9">
    <location>
        <begin position="374"/>
        <end position="426"/>
    </location>
</feature>
<evidence type="ECO:0000259" key="8">
    <source>
        <dbReference type="PROSITE" id="PS50112"/>
    </source>
</evidence>
<dbReference type="PROSITE" id="PS50113">
    <property type="entry name" value="PAC"/>
    <property type="match status" value="3"/>
</dbReference>
<evidence type="ECO:0000259" key="9">
    <source>
        <dbReference type="PROSITE" id="PS50113"/>
    </source>
</evidence>
<dbReference type="InterPro" id="IPR013655">
    <property type="entry name" value="PAS_fold_3"/>
</dbReference>
<comment type="catalytic activity">
    <reaction evidence="1">
        <text>ATP + protein L-histidine = ADP + protein N-phospho-L-histidine.</text>
        <dbReference type="EC" id="2.7.13.3"/>
    </reaction>
</comment>
<dbReference type="SUPFAM" id="SSF55874">
    <property type="entry name" value="ATPase domain of HSP90 chaperone/DNA topoisomerase II/histidine kinase"/>
    <property type="match status" value="1"/>
</dbReference>
<dbReference type="InterPro" id="IPR003661">
    <property type="entry name" value="HisK_dim/P_dom"/>
</dbReference>
<dbReference type="SUPFAM" id="SSF55781">
    <property type="entry name" value="GAF domain-like"/>
    <property type="match status" value="1"/>
</dbReference>
<dbReference type="CDD" id="cd00130">
    <property type="entry name" value="PAS"/>
    <property type="match status" value="3"/>
</dbReference>
<dbReference type="EMBL" id="JARZHI010000039">
    <property type="protein sequence ID" value="MDI1434216.1"/>
    <property type="molecule type" value="Genomic_DNA"/>
</dbReference>
<evidence type="ECO:0000256" key="3">
    <source>
        <dbReference type="ARBA" id="ARBA00022553"/>
    </source>
</evidence>
<proteinExistence type="predicted"/>
<evidence type="ECO:0000259" key="7">
    <source>
        <dbReference type="PROSITE" id="PS50109"/>
    </source>
</evidence>
<dbReference type="CDD" id="cd00082">
    <property type="entry name" value="HisKA"/>
    <property type="match status" value="1"/>
</dbReference>
<dbReference type="InterPro" id="IPR004358">
    <property type="entry name" value="Sig_transdc_His_kin-like_C"/>
</dbReference>
<reference evidence="10 11" key="1">
    <citation type="submission" date="2023-04" db="EMBL/GenBank/DDBJ databases">
        <title>The genome sequence of Polyangium sorediatum DSM14670.</title>
        <authorList>
            <person name="Zhang X."/>
        </authorList>
    </citation>
    <scope>NUCLEOTIDE SEQUENCE [LARGE SCALE GENOMIC DNA]</scope>
    <source>
        <strain evidence="10 11">DSM 14670</strain>
    </source>
</reference>
<dbReference type="EC" id="2.7.13.3" evidence="2"/>
<dbReference type="Proteomes" id="UP001160301">
    <property type="component" value="Unassembled WGS sequence"/>
</dbReference>
<evidence type="ECO:0000256" key="6">
    <source>
        <dbReference type="SAM" id="MobiDB-lite"/>
    </source>
</evidence>
<dbReference type="PRINTS" id="PR00344">
    <property type="entry name" value="BCTRLSENSOR"/>
</dbReference>
<sequence>MGTGPGPDAMEGSAARDWTRESVAKPFERLYTAALHALEADVLLLYLPNERRALELVAHRGGPPEWPEPLHRIPMTASSLFARVVRDGTTEAVDARAPIAPEDVRMAHAASGVRHFIAAPVDLPGGRVGALVAGVARPNHPKTRDTLEALAGLAASVLAEKQAQAEAEAKAEAWQFTFQRFFDAAMGSLLVANDEGRFVEANAAACRLLGRSREEMLNLSIHEITPAHGNARFEELWRQFLVEGIQSGHFTFVRGDGSTIDVAYHARANVVPGCHVAGFSDVTAQNRAATRIRRDHESLSRAQRVARVGSIDWDIRGNEVRWSEECYRLLGLEPSPTPRTLRDANAILSARMSPEEQARLRAAYEAALETGRSFSVDLHIRRPDGEERLLHQEADIECDAAGKAVRIVGTLQDVTEQRRAEQALRRSRESLSRAQAVAHVGHWEWDAATGESCWSEEVYRIFGLPPRAGPEPHQTLASVLHPEDRMRVLLGFRSLLEKGEPFSCEHRVLRPDGELRIVRVEAMLTRDEAGRPRNVLGVVQDITDLRRAEREREAGRRALADERRWLRAVIESSPVGIQLWQDVASPRITQNRMADLLIGNLVDATPNLDALRSVVTYPDGTPVEPGDLSIERALRGEVVIGRELIRKQSDGTRMHTLVNASPVRDESGFIHGAVVLFSDITAIKELARLREEWTSIVAHDLRQPVTTILATAAHLVRYVVEPNVKCKVERIRASAERLIRMTDDLSDLSRLDTHKLELVRAPTNLPALLRQIVEDMADDEARARVWLSIDRDAPLVHVDAARIQQVVENLVSNAVKYGKPGTPIALRLQIVPGEIVLGVCNEGPGIDPELMPRLFSRFQRGLAGATRMKGLGLGLYICRGLVEAHGGRMRVESEPGKTTTFSFTLPIDDDGSSDHD</sequence>
<dbReference type="InterPro" id="IPR036097">
    <property type="entry name" value="HisK_dim/P_sf"/>
</dbReference>
<feature type="domain" description="PAC" evidence="9">
    <location>
        <begin position="638"/>
        <end position="692"/>
    </location>
</feature>
<dbReference type="Gene3D" id="3.30.565.10">
    <property type="entry name" value="Histidine kinase-like ATPase, C-terminal domain"/>
    <property type="match status" value="1"/>
</dbReference>
<dbReference type="Pfam" id="PF13426">
    <property type="entry name" value="PAS_9"/>
    <property type="match status" value="1"/>
</dbReference>
<protein>
    <recommendedName>
        <fullName evidence="2">histidine kinase</fullName>
        <ecNumber evidence="2">2.7.13.3</ecNumber>
    </recommendedName>
</protein>
<dbReference type="SMART" id="SM00091">
    <property type="entry name" value="PAS"/>
    <property type="match status" value="3"/>
</dbReference>
<comment type="caution">
    <text evidence="10">The sequence shown here is derived from an EMBL/GenBank/DDBJ whole genome shotgun (WGS) entry which is preliminary data.</text>
</comment>